<sequence>MASKISKCSSKPMYIDSLDHQHRERYIQKLKDVSGIDPYQVKLKKFSAKEEQLPDVTFGDIIMYLVNGTSAYTFGQFKAYKSLKAYNNVVSHSQRLNAKPLEPWIIASPILHLRYSIVSTCMAGLGESCSHIAALLFYIEEMHKYKERVSVTGKFAYWKKPNKKSVEYKELICIDFRSATKLKLIILMMVILNVSAVPAAGISDMKQLLQILEKNNKKPAIMTLVEPFCEMFKPPPQSEHLLSSLFTLRNENTDSMSFEELLDYCSKLDISITNEQVNAVEKKTHLQNKCKLWHHVREDRITSTTLHSACHTNTEAPSISLLKSLTSASVSVQTHQMIWDVKMEDVAKRQYTGKMNETHDLFSINPCGVFFAPRYAIHGFISRWGDILCMQWEGLH</sequence>
<proteinExistence type="predicted"/>
<dbReference type="SUPFAM" id="SSF52980">
    <property type="entry name" value="Restriction endonuclease-like"/>
    <property type="match status" value="1"/>
</dbReference>
<dbReference type="GO" id="GO:0006281">
    <property type="term" value="P:DNA repair"/>
    <property type="evidence" value="ECO:0007669"/>
    <property type="project" value="UniProtKB-ARBA"/>
</dbReference>
<keyword evidence="7" id="KW-1185">Reference proteome</keyword>
<keyword evidence="3" id="KW-0378">Hydrolase</keyword>
<dbReference type="PANTHER" id="PTHR47526">
    <property type="entry name" value="ATP-DEPENDENT DNA HELICASE"/>
    <property type="match status" value="1"/>
</dbReference>
<reference evidence="6 7" key="1">
    <citation type="submission" date="2024-11" db="EMBL/GenBank/DDBJ databases">
        <title>Chromosome-level genome assembly of the freshwater bivalve Anodonta woodiana.</title>
        <authorList>
            <person name="Chen X."/>
        </authorList>
    </citation>
    <scope>NUCLEOTIDE SEQUENCE [LARGE SCALE GENOMIC DNA]</scope>
    <source>
        <strain evidence="6">MN2024</strain>
        <tissue evidence="6">Gills</tissue>
    </source>
</reference>
<comment type="caution">
    <text evidence="6">The sequence shown here is derived from an EMBL/GenBank/DDBJ whole genome shotgun (WGS) entry which is preliminary data.</text>
</comment>
<evidence type="ECO:0000256" key="5">
    <source>
        <dbReference type="SAM" id="Phobius"/>
    </source>
</evidence>
<evidence type="ECO:0008006" key="8">
    <source>
        <dbReference type="Google" id="ProtNLM"/>
    </source>
</evidence>
<gene>
    <name evidence="6" type="ORF">ACJMK2_027428</name>
</gene>
<keyword evidence="5" id="KW-0812">Transmembrane</keyword>
<keyword evidence="5" id="KW-0472">Membrane</keyword>
<name>A0ABD3XN22_SINWO</name>
<dbReference type="GO" id="GO:0004527">
    <property type="term" value="F:exonuclease activity"/>
    <property type="evidence" value="ECO:0007669"/>
    <property type="project" value="UniProtKB-KW"/>
</dbReference>
<dbReference type="Pfam" id="PF01771">
    <property type="entry name" value="Viral_alk_exo"/>
    <property type="match status" value="1"/>
</dbReference>
<evidence type="ECO:0000313" key="6">
    <source>
        <dbReference type="EMBL" id="KAL3887487.1"/>
    </source>
</evidence>
<dbReference type="AlphaFoldDB" id="A0ABD3XN22"/>
<dbReference type="Gene3D" id="3.90.320.10">
    <property type="match status" value="1"/>
</dbReference>
<evidence type="ECO:0000256" key="4">
    <source>
        <dbReference type="ARBA" id="ARBA00022839"/>
    </source>
</evidence>
<dbReference type="Proteomes" id="UP001634394">
    <property type="component" value="Unassembled WGS sequence"/>
</dbReference>
<feature type="transmembrane region" description="Helical" evidence="5">
    <location>
        <begin position="184"/>
        <end position="202"/>
    </location>
</feature>
<keyword evidence="5" id="KW-1133">Transmembrane helix</keyword>
<keyword evidence="1" id="KW-0540">Nuclease</keyword>
<dbReference type="PANTHER" id="PTHR47526:SF4">
    <property type="entry name" value="SWIM-TYPE DOMAIN-CONTAINING PROTEIN"/>
    <property type="match status" value="1"/>
</dbReference>
<evidence type="ECO:0000313" key="7">
    <source>
        <dbReference type="Proteomes" id="UP001634394"/>
    </source>
</evidence>
<evidence type="ECO:0000256" key="3">
    <source>
        <dbReference type="ARBA" id="ARBA00022801"/>
    </source>
</evidence>
<organism evidence="6 7">
    <name type="scientific">Sinanodonta woodiana</name>
    <name type="common">Chinese pond mussel</name>
    <name type="synonym">Anodonta woodiana</name>
    <dbReference type="NCBI Taxonomy" id="1069815"/>
    <lineage>
        <taxon>Eukaryota</taxon>
        <taxon>Metazoa</taxon>
        <taxon>Spiralia</taxon>
        <taxon>Lophotrochozoa</taxon>
        <taxon>Mollusca</taxon>
        <taxon>Bivalvia</taxon>
        <taxon>Autobranchia</taxon>
        <taxon>Heteroconchia</taxon>
        <taxon>Palaeoheterodonta</taxon>
        <taxon>Unionida</taxon>
        <taxon>Unionoidea</taxon>
        <taxon>Unionidae</taxon>
        <taxon>Unioninae</taxon>
        <taxon>Sinanodonta</taxon>
    </lineage>
</organism>
<keyword evidence="4" id="KW-0269">Exonuclease</keyword>
<protein>
    <recommendedName>
        <fullName evidence="8">SWIM-type domain-containing protein</fullName>
    </recommendedName>
</protein>
<dbReference type="InterPro" id="IPR034720">
    <property type="entry name" value="Viral_alk_exo"/>
</dbReference>
<dbReference type="EMBL" id="JBJQND010000002">
    <property type="protein sequence ID" value="KAL3887487.1"/>
    <property type="molecule type" value="Genomic_DNA"/>
</dbReference>
<keyword evidence="2" id="KW-0255">Endonuclease</keyword>
<accession>A0ABD3XN22</accession>
<evidence type="ECO:0000256" key="2">
    <source>
        <dbReference type="ARBA" id="ARBA00022759"/>
    </source>
</evidence>
<dbReference type="GO" id="GO:0004519">
    <property type="term" value="F:endonuclease activity"/>
    <property type="evidence" value="ECO:0007669"/>
    <property type="project" value="UniProtKB-KW"/>
</dbReference>
<dbReference type="InterPro" id="IPR011604">
    <property type="entry name" value="PDDEXK-like_dom_sf"/>
</dbReference>
<evidence type="ECO:0000256" key="1">
    <source>
        <dbReference type="ARBA" id="ARBA00022722"/>
    </source>
</evidence>
<dbReference type="InterPro" id="IPR011335">
    <property type="entry name" value="Restrct_endonuc-II-like"/>
</dbReference>